<accession>A0AA88XHH1</accession>
<feature type="compositionally biased region" description="Low complexity" evidence="4">
    <location>
        <begin position="231"/>
        <end position="243"/>
    </location>
</feature>
<dbReference type="SUPFAM" id="SSF50729">
    <property type="entry name" value="PH domain-like"/>
    <property type="match status" value="1"/>
</dbReference>
<dbReference type="GO" id="GO:0005829">
    <property type="term" value="C:cytosol"/>
    <property type="evidence" value="ECO:0007669"/>
    <property type="project" value="TreeGrafter"/>
</dbReference>
<dbReference type="GO" id="GO:0016020">
    <property type="term" value="C:membrane"/>
    <property type="evidence" value="ECO:0007669"/>
    <property type="project" value="TreeGrafter"/>
</dbReference>
<dbReference type="GO" id="GO:1902387">
    <property type="term" value="F:ceramide 1-phosphate binding"/>
    <property type="evidence" value="ECO:0007669"/>
    <property type="project" value="TreeGrafter"/>
</dbReference>
<dbReference type="InterPro" id="IPR011993">
    <property type="entry name" value="PH-like_dom_sf"/>
</dbReference>
<dbReference type="PANTHER" id="PTHR10219">
    <property type="entry name" value="GLYCOLIPID TRANSFER PROTEIN-RELATED"/>
    <property type="match status" value="1"/>
</dbReference>
<dbReference type="Gene3D" id="2.30.29.30">
    <property type="entry name" value="Pleckstrin-homology domain (PH domain)/Phosphotyrosine-binding domain (PTB)"/>
    <property type="match status" value="1"/>
</dbReference>
<dbReference type="InterPro" id="IPR001849">
    <property type="entry name" value="PH_domain"/>
</dbReference>
<reference evidence="6" key="1">
    <citation type="submission" date="2019-08" db="EMBL/GenBank/DDBJ databases">
        <title>The improved chromosome-level genome for the pearl oyster Pinctada fucata martensii using PacBio sequencing and Hi-C.</title>
        <authorList>
            <person name="Zheng Z."/>
        </authorList>
    </citation>
    <scope>NUCLEOTIDE SEQUENCE</scope>
    <source>
        <strain evidence="6">ZZ-2019</strain>
        <tissue evidence="6">Adductor muscle</tissue>
    </source>
</reference>
<dbReference type="PANTHER" id="PTHR10219:SF25">
    <property type="entry name" value="PLECKSTRIN HOMOLOGY DOMAIN-CONTAINING FAMILY A MEMBER 8"/>
    <property type="match status" value="1"/>
</dbReference>
<dbReference type="GO" id="GO:0005794">
    <property type="term" value="C:Golgi apparatus"/>
    <property type="evidence" value="ECO:0007669"/>
    <property type="project" value="UniProtKB-SubCell"/>
</dbReference>
<organism evidence="6 7">
    <name type="scientific">Pinctada imbricata</name>
    <name type="common">Atlantic pearl-oyster</name>
    <name type="synonym">Pinctada martensii</name>
    <dbReference type="NCBI Taxonomy" id="66713"/>
    <lineage>
        <taxon>Eukaryota</taxon>
        <taxon>Metazoa</taxon>
        <taxon>Spiralia</taxon>
        <taxon>Lophotrochozoa</taxon>
        <taxon>Mollusca</taxon>
        <taxon>Bivalvia</taxon>
        <taxon>Autobranchia</taxon>
        <taxon>Pteriomorphia</taxon>
        <taxon>Pterioida</taxon>
        <taxon>Pterioidea</taxon>
        <taxon>Pteriidae</taxon>
        <taxon>Pinctada</taxon>
    </lineage>
</organism>
<comment type="caution">
    <text evidence="6">The sequence shown here is derived from an EMBL/GenBank/DDBJ whole genome shotgun (WGS) entry which is preliminary data.</text>
</comment>
<dbReference type="Gene3D" id="1.10.3520.10">
    <property type="entry name" value="Glycolipid transfer protein"/>
    <property type="match status" value="1"/>
</dbReference>
<gene>
    <name evidence="6" type="ORF">FSP39_008873</name>
</gene>
<feature type="compositionally biased region" description="Polar residues" evidence="4">
    <location>
        <begin position="249"/>
        <end position="268"/>
    </location>
</feature>
<dbReference type="GO" id="GO:1902388">
    <property type="term" value="F:ceramide 1-phosphate transfer activity"/>
    <property type="evidence" value="ECO:0007669"/>
    <property type="project" value="TreeGrafter"/>
</dbReference>
<dbReference type="Pfam" id="PF08718">
    <property type="entry name" value="GLTP"/>
    <property type="match status" value="1"/>
</dbReference>
<dbReference type="InterPro" id="IPR036497">
    <property type="entry name" value="GLTP_sf"/>
</dbReference>
<keyword evidence="7" id="KW-1185">Reference proteome</keyword>
<dbReference type="PROSITE" id="PS50003">
    <property type="entry name" value="PH_DOMAIN"/>
    <property type="match status" value="1"/>
</dbReference>
<feature type="compositionally biased region" description="Low complexity" evidence="4">
    <location>
        <begin position="180"/>
        <end position="194"/>
    </location>
</feature>
<protein>
    <recommendedName>
        <fullName evidence="2">Pleckstrin homology domain-containing family A member 8</fullName>
    </recommendedName>
</protein>
<evidence type="ECO:0000259" key="5">
    <source>
        <dbReference type="PROSITE" id="PS50003"/>
    </source>
</evidence>
<keyword evidence="3" id="KW-0813">Transport</keyword>
<comment type="subcellular location">
    <subcellularLocation>
        <location evidence="1">Golgi apparatus</location>
        <location evidence="1">trans-Golgi network membrane</location>
    </subcellularLocation>
</comment>
<dbReference type="AlphaFoldDB" id="A0AA88XHH1"/>
<evidence type="ECO:0000256" key="1">
    <source>
        <dbReference type="ARBA" id="ARBA00004198"/>
    </source>
</evidence>
<dbReference type="FunFam" id="1.10.3520.10:FF:000001">
    <property type="entry name" value="Pleckstrin domain-containing family A member 8"/>
    <property type="match status" value="1"/>
</dbReference>
<evidence type="ECO:0000256" key="2">
    <source>
        <dbReference type="ARBA" id="ARBA00016588"/>
    </source>
</evidence>
<evidence type="ECO:0000313" key="6">
    <source>
        <dbReference type="EMBL" id="KAK3082911.1"/>
    </source>
</evidence>
<sequence length="494" mass="55172">MSVCDISVHSTDRCRLDLIIPGEQHFYIRASSPQERQQWLVALGTAKASLTTNKTTEQAGEISPDIVRTKKSELRLYCDLLMQQVHSVKTAANESTPPDVQKLDDATALLSATCDTFINTLEDCMRIANASIKYESPHRNQSDPSFPVVTLKQPQKKHTNRMSKSLSLSEKVHTFPERLSASSRTRSASETSFSNSDLSETDQSSPRSGQPRSPSHTEDSKSNQSQPLTQNSNVQNSNANGNSLERTNRVQIDQNSANSDGHSSSMKRVQSEEEFKDAIDDKVPTFFSTMNPSFMDLQLGTDGGIPVEMFLGSCKSLVPFFDKLNSKAFAPVKMDFQGNIRKLHQKFTTNPSTYSTLQNMIIAEMNSNQQHLSSSATVALLWMKRSLEFIKEFLAEMYKGEQDLSTAASNSYSRSLKPFHGWVVRGVFAVAVKALPYRNVFLSMLGVEGDESEGSDFMQCLMSDMENYITALDVVIKILNDFYRLHSLESNDQI</sequence>
<feature type="domain" description="PH" evidence="5">
    <location>
        <begin position="1"/>
        <end position="48"/>
    </location>
</feature>
<dbReference type="Proteomes" id="UP001186944">
    <property type="component" value="Unassembled WGS sequence"/>
</dbReference>
<name>A0AA88XHH1_PINIB</name>
<evidence type="ECO:0000313" key="7">
    <source>
        <dbReference type="Proteomes" id="UP001186944"/>
    </source>
</evidence>
<dbReference type="SUPFAM" id="SSF110004">
    <property type="entry name" value="Glycolipid transfer protein, GLTP"/>
    <property type="match status" value="1"/>
</dbReference>
<feature type="compositionally biased region" description="Low complexity" evidence="4">
    <location>
        <begin position="203"/>
        <end position="214"/>
    </location>
</feature>
<evidence type="ECO:0000256" key="3">
    <source>
        <dbReference type="ARBA" id="ARBA00022448"/>
    </source>
</evidence>
<evidence type="ECO:0000256" key="4">
    <source>
        <dbReference type="SAM" id="MobiDB-lite"/>
    </source>
</evidence>
<feature type="region of interest" description="Disordered" evidence="4">
    <location>
        <begin position="135"/>
        <end position="275"/>
    </location>
</feature>
<dbReference type="EMBL" id="VSWD01000014">
    <property type="protein sequence ID" value="KAK3082911.1"/>
    <property type="molecule type" value="Genomic_DNA"/>
</dbReference>
<proteinExistence type="predicted"/>
<dbReference type="InterPro" id="IPR014830">
    <property type="entry name" value="Glycolipid_transfer_prot_dom"/>
</dbReference>